<comment type="caution">
    <text evidence="2">The sequence shown here is derived from an EMBL/GenBank/DDBJ whole genome shotgun (WGS) entry which is preliminary data.</text>
</comment>
<evidence type="ECO:0000259" key="1">
    <source>
        <dbReference type="Pfam" id="PF06985"/>
    </source>
</evidence>
<accession>A0AA40EKM1</accession>
<evidence type="ECO:0000313" key="2">
    <source>
        <dbReference type="EMBL" id="KAK0741097.1"/>
    </source>
</evidence>
<feature type="domain" description="Heterokaryon incompatibility" evidence="1">
    <location>
        <begin position="86"/>
        <end position="141"/>
    </location>
</feature>
<dbReference type="Proteomes" id="UP001172155">
    <property type="component" value="Unassembled WGS sequence"/>
</dbReference>
<name>A0AA40EKM1_9PEZI</name>
<dbReference type="EMBL" id="JAUKUD010000006">
    <property type="protein sequence ID" value="KAK0741097.1"/>
    <property type="molecule type" value="Genomic_DNA"/>
</dbReference>
<dbReference type="Pfam" id="PF06985">
    <property type="entry name" value="HET"/>
    <property type="match status" value="1"/>
</dbReference>
<reference evidence="2" key="1">
    <citation type="submission" date="2023-06" db="EMBL/GenBank/DDBJ databases">
        <title>Genome-scale phylogeny and comparative genomics of the fungal order Sordariales.</title>
        <authorList>
            <consortium name="Lawrence Berkeley National Laboratory"/>
            <person name="Hensen N."/>
            <person name="Bonometti L."/>
            <person name="Westerberg I."/>
            <person name="Brannstrom I.O."/>
            <person name="Guillou S."/>
            <person name="Cros-Aarteil S."/>
            <person name="Calhoun S."/>
            <person name="Haridas S."/>
            <person name="Kuo A."/>
            <person name="Mondo S."/>
            <person name="Pangilinan J."/>
            <person name="Riley R."/>
            <person name="LaButti K."/>
            <person name="Andreopoulos B."/>
            <person name="Lipzen A."/>
            <person name="Chen C."/>
            <person name="Yanf M."/>
            <person name="Daum C."/>
            <person name="Ng V."/>
            <person name="Clum A."/>
            <person name="Steindorff A."/>
            <person name="Ohm R."/>
            <person name="Martin F."/>
            <person name="Silar P."/>
            <person name="Natvig D."/>
            <person name="Lalanne C."/>
            <person name="Gautier V."/>
            <person name="Ament-velasquez S.L."/>
            <person name="Kruys A."/>
            <person name="Hutchinson M.I."/>
            <person name="Powell A.J."/>
            <person name="Barry K."/>
            <person name="Miller A.N."/>
            <person name="Grigoriev I.V."/>
            <person name="Debuchy R."/>
            <person name="Gladieux P."/>
            <person name="Thoren M.H."/>
            <person name="Johannesson H."/>
        </authorList>
    </citation>
    <scope>NUCLEOTIDE SEQUENCE</scope>
    <source>
        <strain evidence="2">SMH3187-1</strain>
    </source>
</reference>
<evidence type="ECO:0000313" key="3">
    <source>
        <dbReference type="Proteomes" id="UP001172155"/>
    </source>
</evidence>
<gene>
    <name evidence="2" type="ORF">B0T18DRAFT_440491</name>
</gene>
<sequence length="363" mass="41772">MDEMVVIADLSVYYGVGPGFLVSDRLCDISCDENHHGCRRRSGKENFWPKRAIFIGNPDKLTLVEKLHQEEDYLVLSHCWGPLTDQDKKRFFQIDALYIIQEGPDCDWKTEAKNMANIFAYAYCTISASSARGWGDGFLKLQSDPPNIRVQDTPKRVLSRRIIHFTAAHTYCECGDGVLCERLTKLKPPFRRQYFILDPNFPTRLGSSGFNTDRDVAIYSLLERMEQALKTEERTHENKTRPIPYKDRTVPSWSWMAYPGGIGFIADATKDHTVLRRMDLGFTKDGEALNVKVRKFGGDCRSLSFDVADQIQLKDCNCIEDARKTYYVLVIRKKGWRRRYKRVGVGKVEAHYVSRECVPGTLR</sequence>
<dbReference type="PANTHER" id="PTHR33112:SF16">
    <property type="entry name" value="HETEROKARYON INCOMPATIBILITY DOMAIN-CONTAINING PROTEIN"/>
    <property type="match status" value="1"/>
</dbReference>
<organism evidence="2 3">
    <name type="scientific">Schizothecium vesticola</name>
    <dbReference type="NCBI Taxonomy" id="314040"/>
    <lineage>
        <taxon>Eukaryota</taxon>
        <taxon>Fungi</taxon>
        <taxon>Dikarya</taxon>
        <taxon>Ascomycota</taxon>
        <taxon>Pezizomycotina</taxon>
        <taxon>Sordariomycetes</taxon>
        <taxon>Sordariomycetidae</taxon>
        <taxon>Sordariales</taxon>
        <taxon>Schizotheciaceae</taxon>
        <taxon>Schizothecium</taxon>
    </lineage>
</organism>
<dbReference type="InterPro" id="IPR010730">
    <property type="entry name" value="HET"/>
</dbReference>
<proteinExistence type="predicted"/>
<protein>
    <recommendedName>
        <fullName evidence="1">Heterokaryon incompatibility domain-containing protein</fullName>
    </recommendedName>
</protein>
<dbReference type="AlphaFoldDB" id="A0AA40EKM1"/>
<keyword evidence="3" id="KW-1185">Reference proteome</keyword>
<dbReference type="PANTHER" id="PTHR33112">
    <property type="entry name" value="DOMAIN PROTEIN, PUTATIVE-RELATED"/>
    <property type="match status" value="1"/>
</dbReference>